<dbReference type="Pfam" id="PF13472">
    <property type="entry name" value="Lipase_GDSL_2"/>
    <property type="match status" value="1"/>
</dbReference>
<feature type="domain" description="SGNH hydrolase-type esterase" evidence="3">
    <location>
        <begin position="210"/>
        <end position="334"/>
    </location>
</feature>
<dbReference type="Proteomes" id="UP000245539">
    <property type="component" value="Unassembled WGS sequence"/>
</dbReference>
<dbReference type="PROSITE" id="PS51257">
    <property type="entry name" value="PROKAR_LIPOPROTEIN"/>
    <property type="match status" value="1"/>
</dbReference>
<dbReference type="OrthoDB" id="5620826at2"/>
<dbReference type="InterPro" id="IPR036514">
    <property type="entry name" value="SGNH_hydro_sf"/>
</dbReference>
<evidence type="ECO:0000313" key="5">
    <source>
        <dbReference type="Proteomes" id="UP000245539"/>
    </source>
</evidence>
<feature type="chain" id="PRO_5016244208" description="SGNH hydrolase-type esterase domain-containing protein" evidence="2">
    <location>
        <begin position="19"/>
        <end position="337"/>
    </location>
</feature>
<feature type="region of interest" description="Disordered" evidence="1">
    <location>
        <begin position="25"/>
        <end position="58"/>
    </location>
</feature>
<proteinExistence type="predicted"/>
<dbReference type="EMBL" id="QGKM01000015">
    <property type="protein sequence ID" value="PWQ98618.1"/>
    <property type="molecule type" value="Genomic_DNA"/>
</dbReference>
<keyword evidence="5" id="KW-1185">Reference proteome</keyword>
<protein>
    <recommendedName>
        <fullName evidence="3">SGNH hydrolase-type esterase domain-containing protein</fullName>
    </recommendedName>
</protein>
<evidence type="ECO:0000256" key="2">
    <source>
        <dbReference type="SAM" id="SignalP"/>
    </source>
</evidence>
<comment type="caution">
    <text evidence="4">The sequence shown here is derived from an EMBL/GenBank/DDBJ whole genome shotgun (WGS) entry which is preliminary data.</text>
</comment>
<dbReference type="GO" id="GO:0016788">
    <property type="term" value="F:hydrolase activity, acting on ester bonds"/>
    <property type="evidence" value="ECO:0007669"/>
    <property type="project" value="UniProtKB-ARBA"/>
</dbReference>
<accession>A0A317CJ85</accession>
<dbReference type="InterPro" id="IPR013830">
    <property type="entry name" value="SGNH_hydro"/>
</dbReference>
<evidence type="ECO:0000256" key="1">
    <source>
        <dbReference type="SAM" id="MobiDB-lite"/>
    </source>
</evidence>
<organism evidence="4 5">
    <name type="scientific">Leucothrix pacifica</name>
    <dbReference type="NCBI Taxonomy" id="1247513"/>
    <lineage>
        <taxon>Bacteria</taxon>
        <taxon>Pseudomonadati</taxon>
        <taxon>Pseudomonadota</taxon>
        <taxon>Gammaproteobacteria</taxon>
        <taxon>Thiotrichales</taxon>
        <taxon>Thiotrichaceae</taxon>
        <taxon>Leucothrix</taxon>
    </lineage>
</organism>
<dbReference type="RefSeq" id="WP_109837084.1">
    <property type="nucleotide sequence ID" value="NZ_QGKM01000015.1"/>
</dbReference>
<name>A0A317CJ85_9GAMM</name>
<reference evidence="4 5" key="1">
    <citation type="submission" date="2018-05" db="EMBL/GenBank/DDBJ databases">
        <title>Leucothrix arctica sp. nov., isolated from Arctic seawater.</title>
        <authorList>
            <person name="Choi A."/>
            <person name="Baek K."/>
        </authorList>
    </citation>
    <scope>NUCLEOTIDE SEQUENCE [LARGE SCALE GENOMIC DNA]</scope>
    <source>
        <strain evidence="4 5">JCM 18388</strain>
    </source>
</reference>
<dbReference type="AlphaFoldDB" id="A0A317CJ85"/>
<evidence type="ECO:0000313" key="4">
    <source>
        <dbReference type="EMBL" id="PWQ98618.1"/>
    </source>
</evidence>
<dbReference type="SUPFAM" id="SSF52266">
    <property type="entry name" value="SGNH hydrolase"/>
    <property type="match status" value="1"/>
</dbReference>
<feature type="signal peptide" evidence="2">
    <location>
        <begin position="1"/>
        <end position="18"/>
    </location>
</feature>
<gene>
    <name evidence="4" type="ORF">DKW60_07730</name>
</gene>
<evidence type="ECO:0000259" key="3">
    <source>
        <dbReference type="Pfam" id="PF13472"/>
    </source>
</evidence>
<sequence>MNRLFMLGLIIASMFTLAACHHDNDDDSDNKKHSHAPTIIIPTPSDDDKKDDEVDDGEGTPVIADCEATANPIEPFIRVGTHYGLLAGQPHVTGETGGLLPLTLTTDAAAGDLVLEVDSSVSLVPGQLITYHAVNFDYYAAIISSIDGNLLTLDERTPVVSGITSGQKLWNFYDEPTHPNLVGFNAFADYAYRSTASSIEAGATHVLLGDSWFSLPGFEERISLRYPQATIVNKGIGGNTLCDLLDRFDTDVPSETPKYVWINSSINDYYQDVTQEEYKVRLQDLISKVQAIGATAIVFDSAPLNNGNTTDGVSYLTLSQRYASQVLDLYNEALDTE</sequence>
<dbReference type="Gene3D" id="3.40.50.1110">
    <property type="entry name" value="SGNH hydrolase"/>
    <property type="match status" value="1"/>
</dbReference>
<keyword evidence="2" id="KW-0732">Signal</keyword>